<evidence type="ECO:0000313" key="4">
    <source>
        <dbReference type="Proteomes" id="UP000274756"/>
    </source>
</evidence>
<protein>
    <submittedName>
        <fullName evidence="2 5">Uncharacterized protein</fullName>
    </submittedName>
</protein>
<feature type="coiled-coil region" evidence="1">
    <location>
        <begin position="40"/>
        <end position="82"/>
    </location>
</feature>
<name>A0A0N4U4H1_DRAME</name>
<reference evidence="2 4" key="2">
    <citation type="submission" date="2018-11" db="EMBL/GenBank/DDBJ databases">
        <authorList>
            <consortium name="Pathogen Informatics"/>
        </authorList>
    </citation>
    <scope>NUCLEOTIDE SEQUENCE [LARGE SCALE GENOMIC DNA]</scope>
</reference>
<sequence length="93" mass="11502">MKKLEEEKNSSAMFWQAVKEEHHLARLRLHQKLTAEFDSNDQLKHKLQEKRKEQLRKAEEYRNELEEMNRRLKDRALIIEQQEMLIEKQRFTP</sequence>
<proteinExistence type="predicted"/>
<dbReference type="EMBL" id="UYYG01001154">
    <property type="protein sequence ID" value="VDN56069.1"/>
    <property type="molecule type" value="Genomic_DNA"/>
</dbReference>
<keyword evidence="1" id="KW-0175">Coiled coil</keyword>
<dbReference type="WBParaSite" id="DME_0000168201-mRNA-1">
    <property type="protein sequence ID" value="DME_0000168201-mRNA-1"/>
    <property type="gene ID" value="DME_0000168201"/>
</dbReference>
<evidence type="ECO:0000313" key="3">
    <source>
        <dbReference type="Proteomes" id="UP000038040"/>
    </source>
</evidence>
<evidence type="ECO:0000313" key="5">
    <source>
        <dbReference type="WBParaSite" id="DME_0000168201-mRNA-1"/>
    </source>
</evidence>
<accession>A0A0N4U4H1</accession>
<dbReference type="OrthoDB" id="2150121at2759"/>
<organism evidence="3 5">
    <name type="scientific">Dracunculus medinensis</name>
    <name type="common">Guinea worm</name>
    <dbReference type="NCBI Taxonomy" id="318479"/>
    <lineage>
        <taxon>Eukaryota</taxon>
        <taxon>Metazoa</taxon>
        <taxon>Ecdysozoa</taxon>
        <taxon>Nematoda</taxon>
        <taxon>Chromadorea</taxon>
        <taxon>Rhabditida</taxon>
        <taxon>Spirurina</taxon>
        <taxon>Dracunculoidea</taxon>
        <taxon>Dracunculidae</taxon>
        <taxon>Dracunculus</taxon>
    </lineage>
</organism>
<reference evidence="5" key="1">
    <citation type="submission" date="2017-02" db="UniProtKB">
        <authorList>
            <consortium name="WormBaseParasite"/>
        </authorList>
    </citation>
    <scope>IDENTIFICATION</scope>
</reference>
<evidence type="ECO:0000313" key="2">
    <source>
        <dbReference type="EMBL" id="VDN56069.1"/>
    </source>
</evidence>
<dbReference type="AlphaFoldDB" id="A0A0N4U4H1"/>
<dbReference type="Proteomes" id="UP000274756">
    <property type="component" value="Unassembled WGS sequence"/>
</dbReference>
<gene>
    <name evidence="2" type="ORF">DME_LOCUS6042</name>
</gene>
<keyword evidence="4" id="KW-1185">Reference proteome</keyword>
<dbReference type="Proteomes" id="UP000038040">
    <property type="component" value="Unplaced"/>
</dbReference>
<evidence type="ECO:0000256" key="1">
    <source>
        <dbReference type="SAM" id="Coils"/>
    </source>
</evidence>